<proteinExistence type="predicted"/>
<reference evidence="1 2" key="2">
    <citation type="journal article" date="2013" name="Genome Biol. Evol.">
        <title>Genome sequencing of Giardia lamblia genotypes A2 and B isolates (DH and GS) and comparative analysis with the genomes of genotypes A1 and E (WB and Pig).</title>
        <authorList>
            <person name="Adam R.D."/>
            <person name="Dahlstrom E.W."/>
            <person name="Martens C.A."/>
            <person name="Bruno D.P."/>
            <person name="Barbian K.D."/>
            <person name="Ricklefs S.M."/>
            <person name="Hernandez M.M."/>
            <person name="Narla N.P."/>
            <person name="Patel R.B."/>
            <person name="Porcella S.F."/>
            <person name="Nash T.E."/>
        </authorList>
    </citation>
    <scope>NUCLEOTIDE SEQUENCE [LARGE SCALE GENOMIC DNA]</scope>
    <source>
        <strain evidence="1 2">DH</strain>
    </source>
</reference>
<evidence type="ECO:0000313" key="1">
    <source>
        <dbReference type="EMBL" id="ESU37379.1"/>
    </source>
</evidence>
<accession>V6TFD6</accession>
<dbReference type="VEuPathDB" id="GiardiaDB:DHA2_151770"/>
<dbReference type="AlphaFoldDB" id="V6TFD6"/>
<dbReference type="EMBL" id="AHGT01000028">
    <property type="protein sequence ID" value="ESU37379.1"/>
    <property type="molecule type" value="Genomic_DNA"/>
</dbReference>
<dbReference type="Proteomes" id="UP000018320">
    <property type="component" value="Unassembled WGS sequence"/>
</dbReference>
<dbReference type="VEuPathDB" id="GiardiaDB:GL50803_0060085"/>
<organism evidence="1 2">
    <name type="scientific">Giardia intestinalis</name>
    <name type="common">Giardia lamblia</name>
    <dbReference type="NCBI Taxonomy" id="5741"/>
    <lineage>
        <taxon>Eukaryota</taxon>
        <taxon>Metamonada</taxon>
        <taxon>Diplomonadida</taxon>
        <taxon>Hexamitidae</taxon>
        <taxon>Giardiinae</taxon>
        <taxon>Giardia</taxon>
    </lineage>
</organism>
<protein>
    <submittedName>
        <fullName evidence="1">Uncharacterized protein</fullName>
    </submittedName>
</protein>
<gene>
    <name evidence="1" type="ORF">DHA2_151770</name>
</gene>
<evidence type="ECO:0000313" key="2">
    <source>
        <dbReference type="Proteomes" id="UP000018320"/>
    </source>
</evidence>
<sequence length="55" mass="6104">MRALYGSAWPFSRDKAGQVQSVDDHDAPRKAVPRSCVEAFLRLRHAAHLDSVARG</sequence>
<reference evidence="2" key="1">
    <citation type="submission" date="2012-02" db="EMBL/GenBank/DDBJ databases">
        <title>Genome sequencing of Giardia lamblia Genotypes A2 and B isolates (DH and GS) and comparative analysis with the genomes of Genotypes A1 and E (WB and Pig).</title>
        <authorList>
            <person name="Adam R."/>
            <person name="Dahlstrom E."/>
            <person name="Martens C."/>
            <person name="Bruno D."/>
            <person name="Barbian K."/>
            <person name="Porcella S.F."/>
            <person name="Nash T."/>
        </authorList>
    </citation>
    <scope>NUCLEOTIDE SEQUENCE</scope>
    <source>
        <strain evidence="2">DH</strain>
    </source>
</reference>
<name>V6TFD6_GIAIN</name>
<comment type="caution">
    <text evidence="1">The sequence shown here is derived from an EMBL/GenBank/DDBJ whole genome shotgun (WGS) entry which is preliminary data.</text>
</comment>